<feature type="domain" description="Metallo-beta-lactamase" evidence="1">
    <location>
        <begin position="41"/>
        <end position="235"/>
    </location>
</feature>
<gene>
    <name evidence="2" type="ORF">O0235_12530</name>
</gene>
<dbReference type="CDD" id="cd07721">
    <property type="entry name" value="yflN-like_MBL-fold"/>
    <property type="match status" value="1"/>
</dbReference>
<evidence type="ECO:0000313" key="2">
    <source>
        <dbReference type="EMBL" id="WBL35590.1"/>
    </source>
</evidence>
<sequence length="256" mass="28980">MNRPPETRRAAWHERWQELRPEPLRPFVEVVPGLYQVRTRASRAYLAVEDRITVIDTGAPGSGERILEAIRELGRSPDDVSDIIITHGHLDHVGGLPELQRRIPARAGIHLAEAHHIDSDDPLPNPFTHPLLARICEPYLQWVDPGRARIDVYLRDGDEFPALGGMRIVHVPGHTPGSIALHFPQRGVLIVGDAMQYRFGRLMLPHRLFTQDMAQAAASIRRLAELDFDTLCFSHFRPIVRDADLRVREFARALPA</sequence>
<dbReference type="InterPro" id="IPR050855">
    <property type="entry name" value="NDM-1-like"/>
</dbReference>
<dbReference type="InterPro" id="IPR036866">
    <property type="entry name" value="RibonucZ/Hydroxyglut_hydro"/>
</dbReference>
<dbReference type="PANTHER" id="PTHR42951:SF17">
    <property type="entry name" value="METALLO-BETA-LACTAMASE DOMAIN-CONTAINING PROTEIN"/>
    <property type="match status" value="1"/>
</dbReference>
<organism evidence="2 3">
    <name type="scientific">Tepidiforma flava</name>
    <dbReference type="NCBI Taxonomy" id="3004094"/>
    <lineage>
        <taxon>Bacteria</taxon>
        <taxon>Bacillati</taxon>
        <taxon>Chloroflexota</taxon>
        <taxon>Tepidiformia</taxon>
        <taxon>Tepidiformales</taxon>
        <taxon>Tepidiformaceae</taxon>
        <taxon>Tepidiforma</taxon>
    </lineage>
</organism>
<proteinExistence type="predicted"/>
<dbReference type="Pfam" id="PF00753">
    <property type="entry name" value="Lactamase_B"/>
    <property type="match status" value="1"/>
</dbReference>
<keyword evidence="3" id="KW-1185">Reference proteome</keyword>
<dbReference type="Proteomes" id="UP001212803">
    <property type="component" value="Chromosome"/>
</dbReference>
<dbReference type="SMART" id="SM00849">
    <property type="entry name" value="Lactamase_B"/>
    <property type="match status" value="1"/>
</dbReference>
<dbReference type="InterPro" id="IPR001279">
    <property type="entry name" value="Metallo-B-lactamas"/>
</dbReference>
<dbReference type="Gene3D" id="3.60.15.10">
    <property type="entry name" value="Ribonuclease Z/Hydroxyacylglutathione hydrolase-like"/>
    <property type="match status" value="1"/>
</dbReference>
<dbReference type="RefSeq" id="WP_270056115.1">
    <property type="nucleotide sequence ID" value="NZ_CP115149.1"/>
</dbReference>
<dbReference type="EMBL" id="CP115149">
    <property type="protein sequence ID" value="WBL35590.1"/>
    <property type="molecule type" value="Genomic_DNA"/>
</dbReference>
<dbReference type="SUPFAM" id="SSF56281">
    <property type="entry name" value="Metallo-hydrolase/oxidoreductase"/>
    <property type="match status" value="1"/>
</dbReference>
<accession>A0ABY7M6A7</accession>
<reference evidence="2 3" key="1">
    <citation type="journal article" date="2023" name="ISME J.">
        <title>Thermophilic Dehalococcoidia with unusual traits shed light on an unexpected past.</title>
        <authorList>
            <person name="Palmer M."/>
            <person name="Covington J.K."/>
            <person name="Zhou E.M."/>
            <person name="Thomas S.C."/>
            <person name="Habib N."/>
            <person name="Seymour C.O."/>
            <person name="Lai D."/>
            <person name="Johnston J."/>
            <person name="Hashimi A."/>
            <person name="Jiao J.Y."/>
            <person name="Muok A.R."/>
            <person name="Liu L."/>
            <person name="Xian W.D."/>
            <person name="Zhi X.Y."/>
            <person name="Li M.M."/>
            <person name="Silva L.P."/>
            <person name="Bowen B.P."/>
            <person name="Louie K."/>
            <person name="Briegel A."/>
            <person name="Pett-Ridge J."/>
            <person name="Weber P.K."/>
            <person name="Tocheva E.I."/>
            <person name="Woyke T."/>
            <person name="Northen T.R."/>
            <person name="Mayali X."/>
            <person name="Li W.J."/>
            <person name="Hedlund B.P."/>
        </authorList>
    </citation>
    <scope>NUCLEOTIDE SEQUENCE [LARGE SCALE GENOMIC DNA]</scope>
    <source>
        <strain evidence="2 3">YIM 72310</strain>
    </source>
</reference>
<dbReference type="PANTHER" id="PTHR42951">
    <property type="entry name" value="METALLO-BETA-LACTAMASE DOMAIN-CONTAINING"/>
    <property type="match status" value="1"/>
</dbReference>
<protein>
    <submittedName>
        <fullName evidence="2">MBL fold metallo-hydrolase</fullName>
    </submittedName>
</protein>
<name>A0ABY7M6A7_9CHLR</name>
<evidence type="ECO:0000259" key="1">
    <source>
        <dbReference type="SMART" id="SM00849"/>
    </source>
</evidence>
<evidence type="ECO:0000313" key="3">
    <source>
        <dbReference type="Proteomes" id="UP001212803"/>
    </source>
</evidence>